<dbReference type="PROSITE" id="PS51257">
    <property type="entry name" value="PROKAR_LIPOPROTEIN"/>
    <property type="match status" value="1"/>
</dbReference>
<proteinExistence type="predicted"/>
<keyword evidence="3" id="KW-1185">Reference proteome</keyword>
<dbReference type="RefSeq" id="WP_251880087.1">
    <property type="nucleotide sequence ID" value="NZ_CP082276.1"/>
</dbReference>
<feature type="chain" id="PRO_5046329182" evidence="1">
    <location>
        <begin position="20"/>
        <end position="557"/>
    </location>
</feature>
<evidence type="ECO:0000256" key="1">
    <source>
        <dbReference type="SAM" id="SignalP"/>
    </source>
</evidence>
<protein>
    <submittedName>
        <fullName evidence="2">Uncharacterized protein</fullName>
    </submittedName>
</protein>
<sequence>MLARNAVLLSMLGTLAACGGGGGSSSTDGGTPSTQTATYTVIDGYLGDAEVYVDRNANLIAESFELLGTTNTNGEIEVDTRDEAYDLIVKIIAGKTTDSDIEGTVAFNKEYISAPDSPVITPASTLAKLNNMSLEALSSALNISADDISGDFVANQKHHAHVLNRSLNLLLSETLDASNTKLTEILEDSRKLADYINAQAPNAELSDLTLVINESGGIEHSTPDNVHRTRFDLAGMTLQWEQKNFSSVDYTDSSEQGFHPCYLAEFAGNLLLVSNCSRDKYITLDTETGEIVSVSPTLQNNDIAYIDGEHVALVAFDGNITYLDKTLQPATPSDEVLTRENDILIAGIGRWALVDKTDGGTYRRLRRDAPSAFLNNNHYYEAELLTYRAVGEVTSIYADGNYTVRQDVMLGPIRDAVIEKHNASSLGFIADNENTKVEWLAPNVYLSRVDTDGEDNGYVSSDYHYLYFSDGRLEYLGQMDQGTWWRGADDSTIVYYDVSKVDGEGHMFKQFSLKNGEQLAQWERTADELSANLYGQLHTKAGIYSNSDSYSTVIKFK</sequence>
<feature type="signal peptide" evidence="1">
    <location>
        <begin position="1"/>
        <end position="19"/>
    </location>
</feature>
<organism evidence="2 3">
    <name type="scientific">Grimontia kaedaensis</name>
    <dbReference type="NCBI Taxonomy" id="2872157"/>
    <lineage>
        <taxon>Bacteria</taxon>
        <taxon>Pseudomonadati</taxon>
        <taxon>Pseudomonadota</taxon>
        <taxon>Gammaproteobacteria</taxon>
        <taxon>Vibrionales</taxon>
        <taxon>Vibrionaceae</taxon>
        <taxon>Grimontia</taxon>
    </lineage>
</organism>
<gene>
    <name evidence="2" type="ORF">K6Q96_21745</name>
</gene>
<reference evidence="2" key="1">
    <citation type="submission" date="2021-08" db="EMBL/GenBank/DDBJ databases">
        <authorList>
            <person name="Sakaguchi M."/>
            <person name="Kikuchi T."/>
            <person name="Urbanczyk H."/>
        </authorList>
    </citation>
    <scope>NUCLEOTIDE SEQUENCE</scope>
    <source>
        <strain evidence="2">020920N</strain>
    </source>
</reference>
<name>A0ABY4WZI2_9GAMM</name>
<accession>A0ABY4WZI2</accession>
<dbReference type="Proteomes" id="UP001056255">
    <property type="component" value="Chromosome II"/>
</dbReference>
<dbReference type="EMBL" id="CP082276">
    <property type="protein sequence ID" value="USH04363.1"/>
    <property type="molecule type" value="Genomic_DNA"/>
</dbReference>
<keyword evidence="1" id="KW-0732">Signal</keyword>
<evidence type="ECO:0000313" key="3">
    <source>
        <dbReference type="Proteomes" id="UP001056255"/>
    </source>
</evidence>
<evidence type="ECO:0000313" key="2">
    <source>
        <dbReference type="EMBL" id="USH04363.1"/>
    </source>
</evidence>